<dbReference type="EMBL" id="BMRB01000003">
    <property type="protein sequence ID" value="GGS41751.1"/>
    <property type="molecule type" value="Genomic_DNA"/>
</dbReference>
<dbReference type="RefSeq" id="WP_189212100.1">
    <property type="nucleotide sequence ID" value="NZ_BMRB01000003.1"/>
</dbReference>
<feature type="transmembrane region" description="Helical" evidence="1">
    <location>
        <begin position="51"/>
        <end position="73"/>
    </location>
</feature>
<sequence length="143" mass="14009">MGMLGGPAGRALAAAGVGGAVVLAWWAVLSAWPSAVFTLVGADDVSCADAPGWGCAIGAAFVGFLLGVTIVLVSGIGLAAWGLRLVGVLPAAPVAALGPVFAFLLLWLGGEVLDDWGSLASAVVPVSLGYALAALITTPRARG</sequence>
<comment type="caution">
    <text evidence="2">The sequence shown here is derived from an EMBL/GenBank/DDBJ whole genome shotgun (WGS) entry which is preliminary data.</text>
</comment>
<dbReference type="Proteomes" id="UP000660680">
    <property type="component" value="Unassembled WGS sequence"/>
</dbReference>
<name>A0A918GJL6_9PSEU</name>
<feature type="transmembrane region" description="Helical" evidence="1">
    <location>
        <begin position="12"/>
        <end position="31"/>
    </location>
</feature>
<feature type="transmembrane region" description="Helical" evidence="1">
    <location>
        <begin position="116"/>
        <end position="137"/>
    </location>
</feature>
<reference evidence="2" key="2">
    <citation type="submission" date="2020-09" db="EMBL/GenBank/DDBJ databases">
        <authorList>
            <person name="Sun Q."/>
            <person name="Ohkuma M."/>
        </authorList>
    </citation>
    <scope>NUCLEOTIDE SEQUENCE</scope>
    <source>
        <strain evidence="2">JCM 3276</strain>
    </source>
</reference>
<feature type="transmembrane region" description="Helical" evidence="1">
    <location>
        <begin position="85"/>
        <end position="110"/>
    </location>
</feature>
<keyword evidence="1" id="KW-0472">Membrane</keyword>
<protein>
    <submittedName>
        <fullName evidence="2">Uncharacterized protein</fullName>
    </submittedName>
</protein>
<organism evidence="2 3">
    <name type="scientific">Actinokineospora fastidiosa</name>
    <dbReference type="NCBI Taxonomy" id="1816"/>
    <lineage>
        <taxon>Bacteria</taxon>
        <taxon>Bacillati</taxon>
        <taxon>Actinomycetota</taxon>
        <taxon>Actinomycetes</taxon>
        <taxon>Pseudonocardiales</taxon>
        <taxon>Pseudonocardiaceae</taxon>
        <taxon>Actinokineospora</taxon>
    </lineage>
</organism>
<dbReference type="AlphaFoldDB" id="A0A918GJL6"/>
<gene>
    <name evidence="2" type="ORF">GCM10010171_40570</name>
</gene>
<keyword evidence="1" id="KW-0812">Transmembrane</keyword>
<evidence type="ECO:0000313" key="3">
    <source>
        <dbReference type="Proteomes" id="UP000660680"/>
    </source>
</evidence>
<evidence type="ECO:0000256" key="1">
    <source>
        <dbReference type="SAM" id="Phobius"/>
    </source>
</evidence>
<keyword evidence="1" id="KW-1133">Transmembrane helix</keyword>
<evidence type="ECO:0000313" key="2">
    <source>
        <dbReference type="EMBL" id="GGS41751.1"/>
    </source>
</evidence>
<proteinExistence type="predicted"/>
<reference evidence="2" key="1">
    <citation type="journal article" date="2014" name="Int. J. Syst. Evol. Microbiol.">
        <title>Complete genome sequence of Corynebacterium casei LMG S-19264T (=DSM 44701T), isolated from a smear-ripened cheese.</title>
        <authorList>
            <consortium name="US DOE Joint Genome Institute (JGI-PGF)"/>
            <person name="Walter F."/>
            <person name="Albersmeier A."/>
            <person name="Kalinowski J."/>
            <person name="Ruckert C."/>
        </authorList>
    </citation>
    <scope>NUCLEOTIDE SEQUENCE</scope>
    <source>
        <strain evidence="2">JCM 3276</strain>
    </source>
</reference>
<accession>A0A918GJL6</accession>
<keyword evidence="3" id="KW-1185">Reference proteome</keyword>